<dbReference type="RefSeq" id="WP_151870710.1">
    <property type="nucleotide sequence ID" value="NZ_WCLO01000011.1"/>
</dbReference>
<sequence>MKAILKATGETVEVNSLGTMSISCGAYRTNDGRTLPATALEFEKVIDWEQRRYELIKELFLKWTGIDDIKREVIIKEHIRICVQTADAFLAELKKDKA</sequence>
<dbReference type="Proteomes" id="UP000440773">
    <property type="component" value="Unassembled WGS sequence"/>
</dbReference>
<reference evidence="1 2" key="1">
    <citation type="journal article" date="2019" name="Nat. Med.">
        <title>A library of human gut bacterial isolates paired with longitudinal multiomics data enables mechanistic microbiome research.</title>
        <authorList>
            <person name="Poyet M."/>
            <person name="Groussin M."/>
            <person name="Gibbons S.M."/>
            <person name="Avila-Pacheco J."/>
            <person name="Jiang X."/>
            <person name="Kearney S.M."/>
            <person name="Perrotta A.R."/>
            <person name="Berdy B."/>
            <person name="Zhao S."/>
            <person name="Lieberman T.D."/>
            <person name="Swanson P.K."/>
            <person name="Smith M."/>
            <person name="Roesemann S."/>
            <person name="Alexander J.E."/>
            <person name="Rich S.A."/>
            <person name="Livny J."/>
            <person name="Vlamakis H."/>
            <person name="Clish C."/>
            <person name="Bullock K."/>
            <person name="Deik A."/>
            <person name="Scott J."/>
            <person name="Pierce K.A."/>
            <person name="Xavier R.J."/>
            <person name="Alm E.J."/>
        </authorList>
    </citation>
    <scope>NUCLEOTIDE SEQUENCE [LARGE SCALE GENOMIC DNA]</scope>
    <source>
        <strain evidence="1 2">BIOML-A17</strain>
    </source>
</reference>
<accession>A0A7J5L4L4</accession>
<evidence type="ECO:0000313" key="1">
    <source>
        <dbReference type="EMBL" id="KAB5282585.1"/>
    </source>
</evidence>
<dbReference type="EMBL" id="WCLP01000011">
    <property type="protein sequence ID" value="KAB5282585.1"/>
    <property type="molecule type" value="Genomic_DNA"/>
</dbReference>
<proteinExistence type="predicted"/>
<gene>
    <name evidence="1" type="ORF">F9962_05635</name>
</gene>
<dbReference type="AlphaFoldDB" id="A0A7J5L4L4"/>
<organism evidence="1 2">
    <name type="scientific">Bacteroides stercoris</name>
    <dbReference type="NCBI Taxonomy" id="46506"/>
    <lineage>
        <taxon>Bacteria</taxon>
        <taxon>Pseudomonadati</taxon>
        <taxon>Bacteroidota</taxon>
        <taxon>Bacteroidia</taxon>
        <taxon>Bacteroidales</taxon>
        <taxon>Bacteroidaceae</taxon>
        <taxon>Bacteroides</taxon>
    </lineage>
</organism>
<evidence type="ECO:0000313" key="2">
    <source>
        <dbReference type="Proteomes" id="UP000440773"/>
    </source>
</evidence>
<name>A0A7J5L4L4_BACSE</name>
<dbReference type="PROSITE" id="PS51257">
    <property type="entry name" value="PROKAR_LIPOPROTEIN"/>
    <property type="match status" value="1"/>
</dbReference>
<protein>
    <submittedName>
        <fullName evidence="1">Uncharacterized protein</fullName>
    </submittedName>
</protein>
<comment type="caution">
    <text evidence="1">The sequence shown here is derived from an EMBL/GenBank/DDBJ whole genome shotgun (WGS) entry which is preliminary data.</text>
</comment>